<protein>
    <submittedName>
        <fullName evidence="3">Defensin-like protein 46</fullName>
    </submittedName>
</protein>
<reference evidence="3" key="2">
    <citation type="submission" date="2025-08" db="UniProtKB">
        <authorList>
            <consortium name="RefSeq"/>
        </authorList>
    </citation>
    <scope>IDENTIFICATION</scope>
    <source>
        <tissue evidence="3">Leaf</tissue>
    </source>
</reference>
<gene>
    <name evidence="3" type="primary">LOC104746036</name>
</gene>
<accession>A0ABM0W4W4</accession>
<dbReference type="RefSeq" id="XP_010465720.1">
    <property type="nucleotide sequence ID" value="XM_010467418.1"/>
</dbReference>
<evidence type="ECO:0000256" key="1">
    <source>
        <dbReference type="SAM" id="SignalP"/>
    </source>
</evidence>
<evidence type="ECO:0000313" key="2">
    <source>
        <dbReference type="Proteomes" id="UP000694864"/>
    </source>
</evidence>
<keyword evidence="1" id="KW-0732">Signal</keyword>
<dbReference type="GeneID" id="104746036"/>
<feature type="signal peptide" evidence="1">
    <location>
        <begin position="1"/>
        <end position="22"/>
    </location>
</feature>
<evidence type="ECO:0000313" key="3">
    <source>
        <dbReference type="RefSeq" id="XP_010465720.1"/>
    </source>
</evidence>
<name>A0ABM0W4W4_CAMSA</name>
<organism evidence="2 3">
    <name type="scientific">Camelina sativa</name>
    <name type="common">False flax</name>
    <name type="synonym">Myagrum sativum</name>
    <dbReference type="NCBI Taxonomy" id="90675"/>
    <lineage>
        <taxon>Eukaryota</taxon>
        <taxon>Viridiplantae</taxon>
        <taxon>Streptophyta</taxon>
        <taxon>Embryophyta</taxon>
        <taxon>Tracheophyta</taxon>
        <taxon>Spermatophyta</taxon>
        <taxon>Magnoliopsida</taxon>
        <taxon>eudicotyledons</taxon>
        <taxon>Gunneridae</taxon>
        <taxon>Pentapetalae</taxon>
        <taxon>rosids</taxon>
        <taxon>malvids</taxon>
        <taxon>Brassicales</taxon>
        <taxon>Brassicaceae</taxon>
        <taxon>Camelineae</taxon>
        <taxon>Camelina</taxon>
    </lineage>
</organism>
<feature type="chain" id="PRO_5047475289" evidence="1">
    <location>
        <begin position="23"/>
        <end position="78"/>
    </location>
</feature>
<proteinExistence type="predicted"/>
<sequence length="78" mass="8467">MSSTKTLVTCFLVIILAVSLSSHNVLVSDAGINDFFDHCDTQCEGYVECKKYCIKAGFRTGECGSSCILCPVKCCCQK</sequence>
<reference evidence="2" key="1">
    <citation type="journal article" date="2014" name="Nat. Commun.">
        <title>The emerging biofuel crop Camelina sativa retains a highly undifferentiated hexaploid genome structure.</title>
        <authorList>
            <person name="Kagale S."/>
            <person name="Koh C."/>
            <person name="Nixon J."/>
            <person name="Bollina V."/>
            <person name="Clarke W.E."/>
            <person name="Tuteja R."/>
            <person name="Spillane C."/>
            <person name="Robinson S.J."/>
            <person name="Links M.G."/>
            <person name="Clarke C."/>
            <person name="Higgins E.E."/>
            <person name="Huebert T."/>
            <person name="Sharpe A.G."/>
            <person name="Parkin I.A."/>
        </authorList>
    </citation>
    <scope>NUCLEOTIDE SEQUENCE [LARGE SCALE GENOMIC DNA]</scope>
    <source>
        <strain evidence="2">cv. DH55</strain>
    </source>
</reference>
<keyword evidence="2" id="KW-1185">Reference proteome</keyword>
<dbReference type="Proteomes" id="UP000694864">
    <property type="component" value="Chromosome 15"/>
</dbReference>